<proteinExistence type="predicted"/>
<protein>
    <submittedName>
        <fullName evidence="1">Uncharacterized protein</fullName>
    </submittedName>
</protein>
<evidence type="ECO:0000313" key="2">
    <source>
        <dbReference type="Proteomes" id="UP000029868"/>
    </source>
</evidence>
<comment type="caution">
    <text evidence="1">The sequence shown here is derived from an EMBL/GenBank/DDBJ whole genome shotgun (WGS) entry which is preliminary data.</text>
</comment>
<dbReference type="EMBL" id="JQEC01000016">
    <property type="protein sequence ID" value="KGJ94924.1"/>
    <property type="molecule type" value="Genomic_DNA"/>
</dbReference>
<sequence>MGLSKGGLNKNMDEIQVKIKYHEVTTSACVFL</sequence>
<gene>
    <name evidence="1" type="ORF">GAB14E_2158</name>
</gene>
<name>A0A099KW06_COLPS</name>
<accession>A0A099KW06</accession>
<evidence type="ECO:0000313" key="1">
    <source>
        <dbReference type="EMBL" id="KGJ94924.1"/>
    </source>
</evidence>
<dbReference type="AlphaFoldDB" id="A0A099KW06"/>
<organism evidence="1 2">
    <name type="scientific">Colwellia psychrerythraea</name>
    <name type="common">Vibrio psychroerythus</name>
    <dbReference type="NCBI Taxonomy" id="28229"/>
    <lineage>
        <taxon>Bacteria</taxon>
        <taxon>Pseudomonadati</taxon>
        <taxon>Pseudomonadota</taxon>
        <taxon>Gammaproteobacteria</taxon>
        <taxon>Alteromonadales</taxon>
        <taxon>Colwelliaceae</taxon>
        <taxon>Colwellia</taxon>
    </lineage>
</organism>
<dbReference type="Proteomes" id="UP000029868">
    <property type="component" value="Unassembled WGS sequence"/>
</dbReference>
<reference evidence="1 2" key="1">
    <citation type="submission" date="2014-08" db="EMBL/GenBank/DDBJ databases">
        <title>Genomic and Phenotypic Diversity of Colwellia psychrerythraea strains from Disparate Marine Basins.</title>
        <authorList>
            <person name="Techtmann S.M."/>
            <person name="Stelling S.C."/>
            <person name="Utturkar S.M."/>
            <person name="Alshibli N."/>
            <person name="Harris A."/>
            <person name="Brown S.D."/>
            <person name="Hazen T.C."/>
        </authorList>
    </citation>
    <scope>NUCLEOTIDE SEQUENCE [LARGE SCALE GENOMIC DNA]</scope>
    <source>
        <strain evidence="1 2">GAB14E</strain>
    </source>
</reference>